<dbReference type="Proteomes" id="UP000053236">
    <property type="component" value="Unassembled WGS sequence"/>
</dbReference>
<name>W2FTF5_PHYNI</name>
<sequence length="74" mass="8372">MTQLCRAVERAKRQELIERAQRRVRQAKAKRDMYEGASWATDISNGITTVAKKATESTQKDSTFEPSEALKNAD</sequence>
<protein>
    <submittedName>
        <fullName evidence="3">Uncharacterized protein</fullName>
    </submittedName>
</protein>
<accession>W2FTF5</accession>
<evidence type="ECO:0000256" key="2">
    <source>
        <dbReference type="SAM" id="MobiDB-lite"/>
    </source>
</evidence>
<gene>
    <name evidence="3" type="ORF">L915_19819</name>
</gene>
<evidence type="ECO:0000313" key="3">
    <source>
        <dbReference type="EMBL" id="ETK73221.1"/>
    </source>
</evidence>
<evidence type="ECO:0000256" key="1">
    <source>
        <dbReference type="SAM" id="Coils"/>
    </source>
</evidence>
<dbReference type="EMBL" id="KI689373">
    <property type="protein sequence ID" value="ETK73221.1"/>
    <property type="molecule type" value="Genomic_DNA"/>
</dbReference>
<dbReference type="AlphaFoldDB" id="W2FTF5"/>
<keyword evidence="1" id="KW-0175">Coiled coil</keyword>
<organism evidence="3">
    <name type="scientific">Phytophthora nicotianae</name>
    <name type="common">Potato buckeye rot agent</name>
    <name type="synonym">Phytophthora parasitica</name>
    <dbReference type="NCBI Taxonomy" id="4792"/>
    <lineage>
        <taxon>Eukaryota</taxon>
        <taxon>Sar</taxon>
        <taxon>Stramenopiles</taxon>
        <taxon>Oomycota</taxon>
        <taxon>Peronosporomycetes</taxon>
        <taxon>Peronosporales</taxon>
        <taxon>Peronosporaceae</taxon>
        <taxon>Phytophthora</taxon>
    </lineage>
</organism>
<reference evidence="3" key="1">
    <citation type="submission" date="2013-11" db="EMBL/GenBank/DDBJ databases">
        <title>The Genome Sequence of Phytophthora parasitica CJ02B3.</title>
        <authorList>
            <consortium name="The Broad Institute Genomics Platform"/>
            <person name="Russ C."/>
            <person name="Tyler B."/>
            <person name="Panabieres F."/>
            <person name="Shan W."/>
            <person name="Tripathy S."/>
            <person name="Grunwald N."/>
            <person name="Machado M."/>
            <person name="Johnson C.S."/>
            <person name="Arredondo F."/>
            <person name="Hong C."/>
            <person name="Coffey M."/>
            <person name="Young S.K."/>
            <person name="Zeng Q."/>
            <person name="Gargeya S."/>
            <person name="Fitzgerald M."/>
            <person name="Abouelleil A."/>
            <person name="Alvarado L."/>
            <person name="Chapman S.B."/>
            <person name="Gainer-Dewar J."/>
            <person name="Goldberg J."/>
            <person name="Griggs A."/>
            <person name="Gujja S."/>
            <person name="Hansen M."/>
            <person name="Howarth C."/>
            <person name="Imamovic A."/>
            <person name="Ireland A."/>
            <person name="Larimer J."/>
            <person name="McCowan C."/>
            <person name="Murphy C."/>
            <person name="Pearson M."/>
            <person name="Poon T.W."/>
            <person name="Priest M."/>
            <person name="Roberts A."/>
            <person name="Saif S."/>
            <person name="Shea T."/>
            <person name="Sykes S."/>
            <person name="Wortman J."/>
            <person name="Nusbaum C."/>
            <person name="Birren B."/>
        </authorList>
    </citation>
    <scope>NUCLEOTIDE SEQUENCE [LARGE SCALE GENOMIC DNA]</scope>
    <source>
        <strain evidence="3">CJ02B3</strain>
    </source>
</reference>
<feature type="coiled-coil region" evidence="1">
    <location>
        <begin position="10"/>
        <end position="37"/>
    </location>
</feature>
<proteinExistence type="predicted"/>
<feature type="compositionally biased region" description="Basic and acidic residues" evidence="2">
    <location>
        <begin position="54"/>
        <end position="63"/>
    </location>
</feature>
<feature type="region of interest" description="Disordered" evidence="2">
    <location>
        <begin position="54"/>
        <end position="74"/>
    </location>
</feature>